<sequence>MRAELAVLTAIAITTASGSEEAIKYTLWSRQCKLAKMLKRTSAAAAAQLESTRQNIRKLSESAKKLEIYVLAKPPAETGTATVALELAAHLEATEQLLKLAEQTDKAIKAVGYGHAGAAFITGFYQLLASNDNNNAYFLGNSQDNDNGAGEMTTLGCSATSDADFVAGPGPKTDELSATGFAWHTQISTGSGKGTANKC</sequence>
<keyword evidence="3" id="KW-0336">GPI-anchor</keyword>
<dbReference type="AlphaFoldDB" id="A0A1V0FYL2"/>
<dbReference type="EMBL" id="KY404688">
    <property type="protein sequence ID" value="ARB50939.1"/>
    <property type="molecule type" value="Genomic_DNA"/>
</dbReference>
<keyword evidence="2" id="KW-1003">Cell membrane</keyword>
<dbReference type="GO" id="GO:0005886">
    <property type="term" value="C:plasma membrane"/>
    <property type="evidence" value="ECO:0007669"/>
    <property type="project" value="UniProtKB-SubCell"/>
</dbReference>
<feature type="domain" description="Trypanosome variant surface glycoprotein A-type N-terminal" evidence="7">
    <location>
        <begin position="6"/>
        <end position="199"/>
    </location>
</feature>
<evidence type="ECO:0000256" key="1">
    <source>
        <dbReference type="ARBA" id="ARBA00004609"/>
    </source>
</evidence>
<protein>
    <submittedName>
        <fullName evidence="8">Variant surface glycoprotein</fullName>
    </submittedName>
</protein>
<evidence type="ECO:0000259" key="7">
    <source>
        <dbReference type="Pfam" id="PF00913"/>
    </source>
</evidence>
<reference evidence="8" key="1">
    <citation type="submission" date="2016-12" db="EMBL/GenBank/DDBJ databases">
        <title>Extending the VSGnome of Trypanosoma brucei strain TREU927.</title>
        <authorList>
            <person name="Cross G.A."/>
        </authorList>
    </citation>
    <scope>NUCLEOTIDE SEQUENCE</scope>
    <source>
        <strain evidence="8">Tb927.99.2058</strain>
    </source>
</reference>
<evidence type="ECO:0000256" key="5">
    <source>
        <dbReference type="ARBA" id="ARBA00023180"/>
    </source>
</evidence>
<comment type="subcellular location">
    <subcellularLocation>
        <location evidence="1">Cell membrane</location>
        <topology evidence="1">Lipid-anchor</topology>
        <topology evidence="1">GPI-anchor</topology>
    </subcellularLocation>
</comment>
<name>A0A1V0FYL2_9TRYP</name>
<evidence type="ECO:0000256" key="6">
    <source>
        <dbReference type="ARBA" id="ARBA00023288"/>
    </source>
</evidence>
<proteinExistence type="predicted"/>
<evidence type="ECO:0000256" key="4">
    <source>
        <dbReference type="ARBA" id="ARBA00023136"/>
    </source>
</evidence>
<dbReference type="InterPro" id="IPR001812">
    <property type="entry name" value="Trypano_VSG_A_N_dom"/>
</dbReference>
<evidence type="ECO:0000256" key="2">
    <source>
        <dbReference type="ARBA" id="ARBA00022475"/>
    </source>
</evidence>
<keyword evidence="6" id="KW-0449">Lipoprotein</keyword>
<dbReference type="Pfam" id="PF00913">
    <property type="entry name" value="Trypan_glycop"/>
    <property type="match status" value="1"/>
</dbReference>
<dbReference type="GO" id="GO:0098552">
    <property type="term" value="C:side of membrane"/>
    <property type="evidence" value="ECO:0007669"/>
    <property type="project" value="UniProtKB-KW"/>
</dbReference>
<dbReference type="SUPFAM" id="SSF58087">
    <property type="entry name" value="Variant surface glycoprotein (N-terminal domain)"/>
    <property type="match status" value="1"/>
</dbReference>
<keyword evidence="4" id="KW-0472">Membrane</keyword>
<organism evidence="8">
    <name type="scientific">Trypanosoma brucei</name>
    <dbReference type="NCBI Taxonomy" id="5691"/>
    <lineage>
        <taxon>Eukaryota</taxon>
        <taxon>Discoba</taxon>
        <taxon>Euglenozoa</taxon>
        <taxon>Kinetoplastea</taxon>
        <taxon>Metakinetoplastina</taxon>
        <taxon>Trypanosomatida</taxon>
        <taxon>Trypanosomatidae</taxon>
        <taxon>Trypanosoma</taxon>
    </lineage>
</organism>
<evidence type="ECO:0000256" key="3">
    <source>
        <dbReference type="ARBA" id="ARBA00022622"/>
    </source>
</evidence>
<keyword evidence="5" id="KW-0325">Glycoprotein</keyword>
<accession>A0A1V0FYL2</accession>
<dbReference type="Gene3D" id="3.90.150.10">
    <property type="entry name" value="Variant Surface Glycoprotein, subunit A domain 1"/>
    <property type="match status" value="1"/>
</dbReference>
<evidence type="ECO:0000313" key="8">
    <source>
        <dbReference type="EMBL" id="ARB50939.1"/>
    </source>
</evidence>
<dbReference type="Gene3D" id="1.10.470.10">
    <property type="entry name" value="Variant Surface Glycoprotein, subunit A, domain 2"/>
    <property type="match status" value="1"/>
</dbReference>
<dbReference type="GO" id="GO:0042783">
    <property type="term" value="P:symbiont-mediated evasion of host immune response"/>
    <property type="evidence" value="ECO:0007669"/>
    <property type="project" value="InterPro"/>
</dbReference>